<dbReference type="AlphaFoldDB" id="A0A9X4C7X2"/>
<dbReference type="EMBL" id="JAMDHA010000054">
    <property type="protein sequence ID" value="MDD1011601.1"/>
    <property type="molecule type" value="Genomic_DNA"/>
</dbReference>
<evidence type="ECO:0000256" key="1">
    <source>
        <dbReference type="SAM" id="Phobius"/>
    </source>
</evidence>
<keyword evidence="3" id="KW-1185">Reference proteome</keyword>
<comment type="caution">
    <text evidence="2">The sequence shown here is derived from an EMBL/GenBank/DDBJ whole genome shotgun (WGS) entry which is preliminary data.</text>
</comment>
<dbReference type="RefSeq" id="WP_273878460.1">
    <property type="nucleotide sequence ID" value="NZ_JAMDHA010000054.1"/>
</dbReference>
<keyword evidence="1" id="KW-1133">Transmembrane helix</keyword>
<feature type="transmembrane region" description="Helical" evidence="1">
    <location>
        <begin position="121"/>
        <end position="141"/>
    </location>
</feature>
<evidence type="ECO:0000313" key="3">
    <source>
        <dbReference type="Proteomes" id="UP001148185"/>
    </source>
</evidence>
<keyword evidence="1" id="KW-0812">Transmembrane</keyword>
<name>A0A9X4C7X2_9PSED</name>
<dbReference type="Proteomes" id="UP001148185">
    <property type="component" value="Unassembled WGS sequence"/>
</dbReference>
<gene>
    <name evidence="2" type="ORF">M5G27_29510</name>
</gene>
<reference evidence="2 3" key="1">
    <citation type="submission" date="2022-05" db="EMBL/GenBank/DDBJ databases">
        <title>Novel Pseudomonas spp. Isolated from a Rainbow Trout Aquaculture Facility.</title>
        <authorList>
            <person name="Testerman T."/>
            <person name="Graf J."/>
        </authorList>
    </citation>
    <scope>NUCLEOTIDE SEQUENCE [LARGE SCALE GENOMIC DNA]</scope>
    <source>
        <strain evidence="2 3">ID1042</strain>
    </source>
</reference>
<proteinExistence type="predicted"/>
<accession>A0A9X4C7X2</accession>
<keyword evidence="1" id="KW-0472">Membrane</keyword>
<sequence length="143" mass="16183">MKVETVVQLLPEDCGLQHSIVRLHNSNIDSKRLDRERFFRREAVVICNPQNGSRVLRYAMGTPGGISITKRAVALDYDAVDVLGIRFKTDVDLEIRRASTFEVYQWFWNHPDLGIRLSTRLGVMGGILGVMGFLVGLTPFLHL</sequence>
<organism evidence="2 3">
    <name type="scientific">Pseudomonas shahriarae</name>
    <dbReference type="NCBI Taxonomy" id="2745512"/>
    <lineage>
        <taxon>Bacteria</taxon>
        <taxon>Pseudomonadati</taxon>
        <taxon>Pseudomonadota</taxon>
        <taxon>Gammaproteobacteria</taxon>
        <taxon>Pseudomonadales</taxon>
        <taxon>Pseudomonadaceae</taxon>
        <taxon>Pseudomonas</taxon>
    </lineage>
</organism>
<protein>
    <submittedName>
        <fullName evidence="2">Uncharacterized protein</fullName>
    </submittedName>
</protein>
<evidence type="ECO:0000313" key="2">
    <source>
        <dbReference type="EMBL" id="MDD1011601.1"/>
    </source>
</evidence>